<feature type="compositionally biased region" description="Pro residues" evidence="1">
    <location>
        <begin position="211"/>
        <end position="220"/>
    </location>
</feature>
<reference evidence="3" key="1">
    <citation type="journal article" date="2019" name="Int. J. Syst. Evol. Microbiol.">
        <title>The Global Catalogue of Microorganisms (GCM) 10K type strain sequencing project: providing services to taxonomists for standard genome sequencing and annotation.</title>
        <authorList>
            <consortium name="The Broad Institute Genomics Platform"/>
            <consortium name="The Broad Institute Genome Sequencing Center for Infectious Disease"/>
            <person name="Wu L."/>
            <person name="Ma J."/>
        </authorList>
    </citation>
    <scope>NUCLEOTIDE SEQUENCE [LARGE SCALE GENOMIC DNA]</scope>
    <source>
        <strain evidence="3">CGMCC 4.7317</strain>
    </source>
</reference>
<name>A0ABW1T479_9ACTN</name>
<dbReference type="RefSeq" id="WP_386767425.1">
    <property type="nucleotide sequence ID" value="NZ_JBHSTI010000008.1"/>
</dbReference>
<dbReference type="Gene3D" id="1.10.510.10">
    <property type="entry name" value="Transferase(Phosphotransferase) domain 1"/>
    <property type="match status" value="1"/>
</dbReference>
<organism evidence="2 3">
    <name type="scientific">Longivirga aurantiaca</name>
    <dbReference type="NCBI Taxonomy" id="1837743"/>
    <lineage>
        <taxon>Bacteria</taxon>
        <taxon>Bacillati</taxon>
        <taxon>Actinomycetota</taxon>
        <taxon>Actinomycetes</taxon>
        <taxon>Sporichthyales</taxon>
        <taxon>Sporichthyaceae</taxon>
        <taxon>Longivirga</taxon>
    </lineage>
</organism>
<dbReference type="InterPro" id="IPR011009">
    <property type="entry name" value="Kinase-like_dom_sf"/>
</dbReference>
<evidence type="ECO:0000313" key="2">
    <source>
        <dbReference type="EMBL" id="MFC6238855.1"/>
    </source>
</evidence>
<dbReference type="Proteomes" id="UP001596138">
    <property type="component" value="Unassembled WGS sequence"/>
</dbReference>
<proteinExistence type="predicted"/>
<sequence length="450" mass="45949">MTRRTEPEPLPTVERTAPGAADPDAVPLLARDLGRLSEVRAPTLAPLVRWSSSPDGVVLVHRVPDGAVSLDAVRRGGPLRAGHVLAAATAVAEALVALHAAGLAHGGVSAQQVLVAPNGSVLLAGSGLAWRAVPGRLDGPTPESDVAAVGDLVRLLLGRGGAPGPLVLAALRAADPDPVLRPDADQLLDLLRSCGRPESLLDALWQQPSAPAAPPAPAAPRPTGAAPRPRSARAAAPPAEQPPPGSRRRAQDKPPARLSVRTVASVAFVLLVGLGAVRAVTAVGAVASEPTPGAVPAPAVVPEVSATPVAPPPAEPVATDWAAVLAALDSGRRQALASGDRDALARWVDPAGAAWARDAALLARLAGSGARLSGGEVVLEEARLLRADADRVVLAVRDRRTAYDVVQGGTTTHVPERTAAWWTVTLTPMPALDGDGWRIAEVRGREDRAG</sequence>
<protein>
    <recommendedName>
        <fullName evidence="4">Protein kinase domain-containing protein</fullName>
    </recommendedName>
</protein>
<gene>
    <name evidence="2" type="ORF">ACFQGU_13280</name>
</gene>
<dbReference type="EMBL" id="JBHSTI010000008">
    <property type="protein sequence ID" value="MFC6238855.1"/>
    <property type="molecule type" value="Genomic_DNA"/>
</dbReference>
<feature type="region of interest" description="Disordered" evidence="1">
    <location>
        <begin position="208"/>
        <end position="257"/>
    </location>
</feature>
<evidence type="ECO:0000256" key="1">
    <source>
        <dbReference type="SAM" id="MobiDB-lite"/>
    </source>
</evidence>
<feature type="compositionally biased region" description="Low complexity" evidence="1">
    <location>
        <begin position="221"/>
        <end position="238"/>
    </location>
</feature>
<keyword evidence="3" id="KW-1185">Reference proteome</keyword>
<accession>A0ABW1T479</accession>
<dbReference type="SUPFAM" id="SSF56112">
    <property type="entry name" value="Protein kinase-like (PK-like)"/>
    <property type="match status" value="1"/>
</dbReference>
<evidence type="ECO:0008006" key="4">
    <source>
        <dbReference type="Google" id="ProtNLM"/>
    </source>
</evidence>
<feature type="region of interest" description="Disordered" evidence="1">
    <location>
        <begin position="1"/>
        <end position="24"/>
    </location>
</feature>
<comment type="caution">
    <text evidence="2">The sequence shown here is derived from an EMBL/GenBank/DDBJ whole genome shotgun (WGS) entry which is preliminary data.</text>
</comment>
<evidence type="ECO:0000313" key="3">
    <source>
        <dbReference type="Proteomes" id="UP001596138"/>
    </source>
</evidence>